<keyword evidence="2" id="KW-1185">Reference proteome</keyword>
<dbReference type="Proteomes" id="UP000298030">
    <property type="component" value="Unassembled WGS sequence"/>
</dbReference>
<accession>A0A4Y7SRT8</accession>
<organism evidence="1 2">
    <name type="scientific">Coprinellus micaceus</name>
    <name type="common">Glistening ink-cap mushroom</name>
    <name type="synonym">Coprinus micaceus</name>
    <dbReference type="NCBI Taxonomy" id="71717"/>
    <lineage>
        <taxon>Eukaryota</taxon>
        <taxon>Fungi</taxon>
        <taxon>Dikarya</taxon>
        <taxon>Basidiomycota</taxon>
        <taxon>Agaricomycotina</taxon>
        <taxon>Agaricomycetes</taxon>
        <taxon>Agaricomycetidae</taxon>
        <taxon>Agaricales</taxon>
        <taxon>Agaricineae</taxon>
        <taxon>Psathyrellaceae</taxon>
        <taxon>Coprinellus</taxon>
    </lineage>
</organism>
<proteinExistence type="predicted"/>
<comment type="caution">
    <text evidence="1">The sequence shown here is derived from an EMBL/GenBank/DDBJ whole genome shotgun (WGS) entry which is preliminary data.</text>
</comment>
<sequence>MIRLGSRMQTDQIKYLQTLVNFTFNLKSPSEIRQSNKALDMLNPAETWFGIRPEHARIPPVFSSESTIAVFDCGKLGMPFLHHPRISLASYHTVYWDSMDVPWWDSRIRQYVLDAEATPETIVLVEGVFRFDVRRDIAVLTKMEHRPNARMGHRYRVVSSLLRMSMRSVS</sequence>
<reference evidence="1 2" key="1">
    <citation type="journal article" date="2019" name="Nat. Ecol. Evol.">
        <title>Megaphylogeny resolves global patterns of mushroom evolution.</title>
        <authorList>
            <person name="Varga T."/>
            <person name="Krizsan K."/>
            <person name="Foldi C."/>
            <person name="Dima B."/>
            <person name="Sanchez-Garcia M."/>
            <person name="Sanchez-Ramirez S."/>
            <person name="Szollosi G.J."/>
            <person name="Szarkandi J.G."/>
            <person name="Papp V."/>
            <person name="Albert L."/>
            <person name="Andreopoulos W."/>
            <person name="Angelini C."/>
            <person name="Antonin V."/>
            <person name="Barry K.W."/>
            <person name="Bougher N.L."/>
            <person name="Buchanan P."/>
            <person name="Buyck B."/>
            <person name="Bense V."/>
            <person name="Catcheside P."/>
            <person name="Chovatia M."/>
            <person name="Cooper J."/>
            <person name="Damon W."/>
            <person name="Desjardin D."/>
            <person name="Finy P."/>
            <person name="Geml J."/>
            <person name="Haridas S."/>
            <person name="Hughes K."/>
            <person name="Justo A."/>
            <person name="Karasinski D."/>
            <person name="Kautmanova I."/>
            <person name="Kiss B."/>
            <person name="Kocsube S."/>
            <person name="Kotiranta H."/>
            <person name="LaButti K.M."/>
            <person name="Lechner B.E."/>
            <person name="Liimatainen K."/>
            <person name="Lipzen A."/>
            <person name="Lukacs Z."/>
            <person name="Mihaltcheva S."/>
            <person name="Morgado L.N."/>
            <person name="Niskanen T."/>
            <person name="Noordeloos M.E."/>
            <person name="Ohm R.A."/>
            <person name="Ortiz-Santana B."/>
            <person name="Ovrebo C."/>
            <person name="Racz N."/>
            <person name="Riley R."/>
            <person name="Savchenko A."/>
            <person name="Shiryaev A."/>
            <person name="Soop K."/>
            <person name="Spirin V."/>
            <person name="Szebenyi C."/>
            <person name="Tomsovsky M."/>
            <person name="Tulloss R.E."/>
            <person name="Uehling J."/>
            <person name="Grigoriev I.V."/>
            <person name="Vagvolgyi C."/>
            <person name="Papp T."/>
            <person name="Martin F.M."/>
            <person name="Miettinen O."/>
            <person name="Hibbett D.S."/>
            <person name="Nagy L.G."/>
        </authorList>
    </citation>
    <scope>NUCLEOTIDE SEQUENCE [LARGE SCALE GENOMIC DNA]</scope>
    <source>
        <strain evidence="1 2">FP101781</strain>
    </source>
</reference>
<dbReference type="AlphaFoldDB" id="A0A4Y7SRT8"/>
<evidence type="ECO:0000313" key="2">
    <source>
        <dbReference type="Proteomes" id="UP000298030"/>
    </source>
</evidence>
<protein>
    <submittedName>
        <fullName evidence="1">Uncharacterized protein</fullName>
    </submittedName>
</protein>
<name>A0A4Y7SRT8_COPMI</name>
<evidence type="ECO:0000313" key="1">
    <source>
        <dbReference type="EMBL" id="TEB23979.1"/>
    </source>
</evidence>
<dbReference type="EMBL" id="QPFP01000071">
    <property type="protein sequence ID" value="TEB23979.1"/>
    <property type="molecule type" value="Genomic_DNA"/>
</dbReference>
<gene>
    <name evidence="1" type="ORF">FA13DRAFT_1392810</name>
</gene>